<reference evidence="4 5" key="1">
    <citation type="submission" date="2019-09" db="EMBL/GenBank/DDBJ databases">
        <title>Bacillus ochoae sp. nov., Paenibacillus whitsoniae sp. nov., Paenibacillus spiritus sp. nov. Isolated from the Mars Exploration Rover during spacecraft assembly.</title>
        <authorList>
            <person name="Seuylemezian A."/>
            <person name="Vaishampayan P."/>
        </authorList>
    </citation>
    <scope>NUCLEOTIDE SEQUENCE [LARGE SCALE GENOMIC DNA]</scope>
    <source>
        <strain evidence="4 5">MER_111</strain>
    </source>
</reference>
<feature type="domain" description="HTH merR-type" evidence="3">
    <location>
        <begin position="1"/>
        <end position="73"/>
    </location>
</feature>
<dbReference type="Gene3D" id="1.10.1660.10">
    <property type="match status" value="1"/>
</dbReference>
<dbReference type="Pfam" id="PF13411">
    <property type="entry name" value="MerR_1"/>
    <property type="match status" value="1"/>
</dbReference>
<dbReference type="OrthoDB" id="9791488at2"/>
<dbReference type="SUPFAM" id="SSF46955">
    <property type="entry name" value="Putative DNA-binding domain"/>
    <property type="match status" value="1"/>
</dbReference>
<dbReference type="RefSeq" id="WP_150457900.1">
    <property type="nucleotide sequence ID" value="NZ_VYKK01000010.1"/>
</dbReference>
<keyword evidence="5" id="KW-1185">Reference proteome</keyword>
<dbReference type="InterPro" id="IPR009061">
    <property type="entry name" value="DNA-bd_dom_put_sf"/>
</dbReference>
<dbReference type="PROSITE" id="PS50937">
    <property type="entry name" value="HTH_MERR_2"/>
    <property type="match status" value="1"/>
</dbReference>
<name>A0A5J5GCE1_9BACL</name>
<sequence>MDWLKIEQVAQETGLTKRTIRYYEEIGLLDSPHRSEKGTRLYTPEDIENLRRVVDAKEVLGISLQDLQRFVSFRHSLEAYRRDYKGREAPEVRKERTEKLSELRELLDEQLELLDRKLEKMTAFRDELHGIRVRATEVLDELESTKELGQVRNEDEYNDCKNAESH</sequence>
<proteinExistence type="predicted"/>
<evidence type="ECO:0000256" key="1">
    <source>
        <dbReference type="ARBA" id="ARBA00023125"/>
    </source>
</evidence>
<evidence type="ECO:0000256" key="2">
    <source>
        <dbReference type="SAM" id="Coils"/>
    </source>
</evidence>
<dbReference type="EMBL" id="VYKK01000010">
    <property type="protein sequence ID" value="KAA9005104.1"/>
    <property type="molecule type" value="Genomic_DNA"/>
</dbReference>
<dbReference type="PANTHER" id="PTHR30204">
    <property type="entry name" value="REDOX-CYCLING DRUG-SENSING TRANSCRIPTIONAL ACTIVATOR SOXR"/>
    <property type="match status" value="1"/>
</dbReference>
<evidence type="ECO:0000313" key="4">
    <source>
        <dbReference type="EMBL" id="KAA9005104.1"/>
    </source>
</evidence>
<evidence type="ECO:0000259" key="3">
    <source>
        <dbReference type="PROSITE" id="PS50937"/>
    </source>
</evidence>
<keyword evidence="2" id="KW-0175">Coiled coil</keyword>
<protein>
    <submittedName>
        <fullName evidence="4">MerR family transcriptional regulator</fullName>
    </submittedName>
</protein>
<comment type="caution">
    <text evidence="4">The sequence shown here is derived from an EMBL/GenBank/DDBJ whole genome shotgun (WGS) entry which is preliminary data.</text>
</comment>
<dbReference type="Proteomes" id="UP000367750">
    <property type="component" value="Unassembled WGS sequence"/>
</dbReference>
<dbReference type="InterPro" id="IPR000551">
    <property type="entry name" value="MerR-type_HTH_dom"/>
</dbReference>
<dbReference type="GO" id="GO:0003700">
    <property type="term" value="F:DNA-binding transcription factor activity"/>
    <property type="evidence" value="ECO:0007669"/>
    <property type="project" value="InterPro"/>
</dbReference>
<gene>
    <name evidence="4" type="ORF">F4V43_08905</name>
</gene>
<dbReference type="GO" id="GO:0003677">
    <property type="term" value="F:DNA binding"/>
    <property type="evidence" value="ECO:0007669"/>
    <property type="project" value="UniProtKB-KW"/>
</dbReference>
<organism evidence="4 5">
    <name type="scientific">Paenibacillus spiritus</name>
    <dbReference type="NCBI Taxonomy" id="2496557"/>
    <lineage>
        <taxon>Bacteria</taxon>
        <taxon>Bacillati</taxon>
        <taxon>Bacillota</taxon>
        <taxon>Bacilli</taxon>
        <taxon>Bacillales</taxon>
        <taxon>Paenibacillaceae</taxon>
        <taxon>Paenibacillus</taxon>
    </lineage>
</organism>
<accession>A0A5J5GCE1</accession>
<evidence type="ECO:0000313" key="5">
    <source>
        <dbReference type="Proteomes" id="UP000367750"/>
    </source>
</evidence>
<dbReference type="PANTHER" id="PTHR30204:SF58">
    <property type="entry name" value="HTH-TYPE TRANSCRIPTIONAL REGULATOR YFMP"/>
    <property type="match status" value="1"/>
</dbReference>
<keyword evidence="1" id="KW-0238">DNA-binding</keyword>
<dbReference type="SMART" id="SM00422">
    <property type="entry name" value="HTH_MERR"/>
    <property type="match status" value="1"/>
</dbReference>
<feature type="coiled-coil region" evidence="2">
    <location>
        <begin position="93"/>
        <end position="120"/>
    </location>
</feature>
<dbReference type="InterPro" id="IPR047057">
    <property type="entry name" value="MerR_fam"/>
</dbReference>
<dbReference type="AlphaFoldDB" id="A0A5J5GCE1"/>